<dbReference type="EMBL" id="BARV01036129">
    <property type="protein sequence ID" value="GAI50771.1"/>
    <property type="molecule type" value="Genomic_DNA"/>
</dbReference>
<proteinExistence type="predicted"/>
<gene>
    <name evidence="1" type="ORF">S06H3_56199</name>
</gene>
<organism evidence="1">
    <name type="scientific">marine sediment metagenome</name>
    <dbReference type="NCBI Taxonomy" id="412755"/>
    <lineage>
        <taxon>unclassified sequences</taxon>
        <taxon>metagenomes</taxon>
        <taxon>ecological metagenomes</taxon>
    </lineage>
</organism>
<reference evidence="1" key="1">
    <citation type="journal article" date="2014" name="Front. Microbiol.">
        <title>High frequency of phylogenetically diverse reductive dehalogenase-homologous genes in deep subseafloor sedimentary metagenomes.</title>
        <authorList>
            <person name="Kawai M."/>
            <person name="Futagami T."/>
            <person name="Toyoda A."/>
            <person name="Takaki Y."/>
            <person name="Nishi S."/>
            <person name="Hori S."/>
            <person name="Arai W."/>
            <person name="Tsubouchi T."/>
            <person name="Morono Y."/>
            <person name="Uchiyama I."/>
            <person name="Ito T."/>
            <person name="Fujiyama A."/>
            <person name="Inagaki F."/>
            <person name="Takami H."/>
        </authorList>
    </citation>
    <scope>NUCLEOTIDE SEQUENCE</scope>
    <source>
        <strain evidence="1">Expedition CK06-06</strain>
    </source>
</reference>
<name>X1Q7M1_9ZZZZ</name>
<protein>
    <submittedName>
        <fullName evidence="1">Uncharacterized protein</fullName>
    </submittedName>
</protein>
<sequence length="78" mass="9013">MTITKQCDLLAGDYLFLRDKLKGLHSDITRLQNKEQIQTLSNSFILTFLGPPGSEIIYPNIPKTTLGRVELRIRYSWM</sequence>
<comment type="caution">
    <text evidence="1">The sequence shown here is derived from an EMBL/GenBank/DDBJ whole genome shotgun (WGS) entry which is preliminary data.</text>
</comment>
<dbReference type="AlphaFoldDB" id="X1Q7M1"/>
<accession>X1Q7M1</accession>
<evidence type="ECO:0000313" key="1">
    <source>
        <dbReference type="EMBL" id="GAI50771.1"/>
    </source>
</evidence>